<organism evidence="1 2">
    <name type="scientific">Trichogramma brassicae</name>
    <dbReference type="NCBI Taxonomy" id="86971"/>
    <lineage>
        <taxon>Eukaryota</taxon>
        <taxon>Metazoa</taxon>
        <taxon>Ecdysozoa</taxon>
        <taxon>Arthropoda</taxon>
        <taxon>Hexapoda</taxon>
        <taxon>Insecta</taxon>
        <taxon>Pterygota</taxon>
        <taxon>Neoptera</taxon>
        <taxon>Endopterygota</taxon>
        <taxon>Hymenoptera</taxon>
        <taxon>Apocrita</taxon>
        <taxon>Proctotrupomorpha</taxon>
        <taxon>Chalcidoidea</taxon>
        <taxon>Trichogrammatidae</taxon>
        <taxon>Trichogramma</taxon>
    </lineage>
</organism>
<dbReference type="EMBL" id="CADCXV010000767">
    <property type="protein sequence ID" value="CAB0035015.1"/>
    <property type="molecule type" value="Genomic_DNA"/>
</dbReference>
<evidence type="ECO:0000313" key="2">
    <source>
        <dbReference type="Proteomes" id="UP000479190"/>
    </source>
</evidence>
<reference evidence="1 2" key="1">
    <citation type="submission" date="2020-02" db="EMBL/GenBank/DDBJ databases">
        <authorList>
            <person name="Ferguson B K."/>
        </authorList>
    </citation>
    <scope>NUCLEOTIDE SEQUENCE [LARGE SCALE GENOMIC DNA]</scope>
</reference>
<dbReference type="AlphaFoldDB" id="A0A6H5ICC5"/>
<gene>
    <name evidence="1" type="ORF">TBRA_LOCUS6913</name>
</gene>
<name>A0A6H5ICC5_9HYME</name>
<dbReference type="Pfam" id="PF03564">
    <property type="entry name" value="DUF1759"/>
    <property type="match status" value="1"/>
</dbReference>
<protein>
    <submittedName>
        <fullName evidence="1">Uncharacterized protein</fullName>
    </submittedName>
</protein>
<dbReference type="InterPro" id="IPR005312">
    <property type="entry name" value="DUF1759"/>
</dbReference>
<keyword evidence="2" id="KW-1185">Reference proteome</keyword>
<dbReference type="Proteomes" id="UP000479190">
    <property type="component" value="Unassembled WGS sequence"/>
</dbReference>
<proteinExistence type="predicted"/>
<accession>A0A6H5ICC5</accession>
<evidence type="ECO:0000313" key="1">
    <source>
        <dbReference type="EMBL" id="CAB0035015.1"/>
    </source>
</evidence>
<sequence>MLLRRYDNRNIRLFNALEHLIELPRVKVRCTEDLTDLIDRAEEAVRSLTELQCPVKFYDNWIVHCVVRKLDANSRESWEISREETPEFPKYQDLVRFLERRIQTLEQSRNTAEPLESAS</sequence>
<dbReference type="OrthoDB" id="7617322at2759"/>